<dbReference type="KEGG" id="hhb:Hhub_2462"/>
<evidence type="ECO:0000259" key="2">
    <source>
        <dbReference type="PROSITE" id="PS51186"/>
    </source>
</evidence>
<dbReference type="Proteomes" id="UP000066737">
    <property type="component" value="Chromosome I"/>
</dbReference>
<protein>
    <submittedName>
        <fullName evidence="3">GNAT family acetyltransferase</fullName>
        <ecNumber evidence="3">2.3.1.-</ecNumber>
    </submittedName>
</protein>
<dbReference type="AlphaFoldDB" id="A0A0U5AEP4"/>
<dbReference type="InterPro" id="IPR000182">
    <property type="entry name" value="GNAT_dom"/>
</dbReference>
<dbReference type="EC" id="2.3.1.-" evidence="3"/>
<dbReference type="PANTHER" id="PTHR43617">
    <property type="entry name" value="L-AMINO ACID N-ACETYLTRANSFERASE"/>
    <property type="match status" value="1"/>
</dbReference>
<feature type="compositionally biased region" description="Polar residues" evidence="1">
    <location>
        <begin position="1"/>
        <end position="10"/>
    </location>
</feature>
<name>A0A0U5AEP4_9EURY</name>
<dbReference type="Pfam" id="PF00583">
    <property type="entry name" value="Acetyltransf_1"/>
    <property type="match status" value="1"/>
</dbReference>
<dbReference type="SUPFAM" id="SSF55729">
    <property type="entry name" value="Acyl-CoA N-acyltransferases (Nat)"/>
    <property type="match status" value="1"/>
</dbReference>
<evidence type="ECO:0000256" key="1">
    <source>
        <dbReference type="SAM" id="MobiDB-lite"/>
    </source>
</evidence>
<feature type="region of interest" description="Disordered" evidence="1">
    <location>
        <begin position="1"/>
        <end position="39"/>
    </location>
</feature>
<accession>A0A0U5AEP4</accession>
<keyword evidence="3" id="KW-0808">Transferase</keyword>
<proteinExistence type="predicted"/>
<feature type="compositionally biased region" description="Basic and acidic residues" evidence="1">
    <location>
        <begin position="22"/>
        <end position="39"/>
    </location>
</feature>
<sequence>MPPNTTQTADAPTGSIGTEHPPQSDDRFPVPPVEFRDDEDRRVSIHSVGASDFDALAAMYDDFGPESRAQRIPPADERRRHDWLETLLAEGWDVAAYHEGRPVGHATLVPIEESAAELAIFVAPGYQLAGIGSRLLRTLLGYGRAHGVERVWLTVDRTNRVALNLYRSVGFEAVGGGAEREMEIEL</sequence>
<gene>
    <name evidence="3" type="ORF">HHUB_2462</name>
</gene>
<evidence type="ECO:0000313" key="3">
    <source>
        <dbReference type="EMBL" id="CQH56977.1"/>
    </source>
</evidence>
<dbReference type="OrthoDB" id="251624at2157"/>
<keyword evidence="3" id="KW-0012">Acyltransferase</keyword>
<dbReference type="PROSITE" id="PS51186">
    <property type="entry name" value="GNAT"/>
    <property type="match status" value="1"/>
</dbReference>
<feature type="domain" description="N-acetyltransferase" evidence="2">
    <location>
        <begin position="43"/>
        <end position="186"/>
    </location>
</feature>
<dbReference type="InterPro" id="IPR016181">
    <property type="entry name" value="Acyl_CoA_acyltransferase"/>
</dbReference>
<dbReference type="Gene3D" id="3.40.630.30">
    <property type="match status" value="1"/>
</dbReference>
<evidence type="ECO:0000313" key="4">
    <source>
        <dbReference type="Proteomes" id="UP000066737"/>
    </source>
</evidence>
<dbReference type="EMBL" id="LN831302">
    <property type="protein sequence ID" value="CQH56977.1"/>
    <property type="molecule type" value="Genomic_DNA"/>
</dbReference>
<dbReference type="GeneID" id="26659099"/>
<dbReference type="CDD" id="cd04301">
    <property type="entry name" value="NAT_SF"/>
    <property type="match status" value="1"/>
</dbReference>
<dbReference type="GO" id="GO:0016747">
    <property type="term" value="F:acyltransferase activity, transferring groups other than amino-acyl groups"/>
    <property type="evidence" value="ECO:0007669"/>
    <property type="project" value="InterPro"/>
</dbReference>
<dbReference type="STRING" id="1407499.HHUB_2462"/>
<dbReference type="RefSeq" id="WP_082687194.1">
    <property type="nucleotide sequence ID" value="NZ_CEML01000001.1"/>
</dbReference>
<keyword evidence="4" id="KW-1185">Reference proteome</keyword>
<reference evidence="4" key="1">
    <citation type="journal article" date="2016" name="Environ. Microbiol.">
        <title>The complete genome of a viable archaeum isolated from 123-million-year-old rock salt.</title>
        <authorList>
            <person name="Jaakkola S.T."/>
            <person name="Pfeiffer F."/>
            <person name="Ravantti J.J."/>
            <person name="Guo Q."/>
            <person name="Liu Y."/>
            <person name="Chen X."/>
            <person name="Ma H."/>
            <person name="Yang C."/>
            <person name="Oksanen H.M."/>
            <person name="Bamford D.H."/>
        </authorList>
    </citation>
    <scope>NUCLEOTIDE SEQUENCE</scope>
    <source>
        <strain evidence="4">JI20-1</strain>
    </source>
</reference>
<dbReference type="InterPro" id="IPR050276">
    <property type="entry name" value="MshD_Acetyltransferase"/>
</dbReference>
<organism evidence="3 4">
    <name type="scientific">Halobacterium hubeiense</name>
    <dbReference type="NCBI Taxonomy" id="1407499"/>
    <lineage>
        <taxon>Archaea</taxon>
        <taxon>Methanobacteriati</taxon>
        <taxon>Methanobacteriota</taxon>
        <taxon>Stenosarchaea group</taxon>
        <taxon>Halobacteria</taxon>
        <taxon>Halobacteriales</taxon>
        <taxon>Halobacteriaceae</taxon>
        <taxon>Halobacterium</taxon>
    </lineage>
</organism>